<dbReference type="InterPro" id="IPR036390">
    <property type="entry name" value="WH_DNA-bd_sf"/>
</dbReference>
<dbReference type="InterPro" id="IPR030855">
    <property type="entry name" value="Bifunct_BirA"/>
</dbReference>
<keyword evidence="5" id="KW-0678">Repressor</keyword>
<protein>
    <recommendedName>
        <fullName evidence="5">Bifunctional ligase/repressor BirA</fullName>
    </recommendedName>
    <alternativeName>
        <fullName evidence="5">Biotin--[acetyl-CoA-carboxylase] ligase</fullName>
        <ecNumber evidence="5">6.3.4.15</ecNumber>
    </alternativeName>
    <alternativeName>
        <fullName evidence="5">Biotin--protein ligase</fullName>
    </alternativeName>
    <alternativeName>
        <fullName evidence="5">Biotin-[acetyl-CoA carboxylase] synthetase</fullName>
    </alternativeName>
</protein>
<dbReference type="GO" id="GO:0016740">
    <property type="term" value="F:transferase activity"/>
    <property type="evidence" value="ECO:0007669"/>
    <property type="project" value="UniProtKB-ARBA"/>
</dbReference>
<feature type="binding site" evidence="5">
    <location>
        <position position="187"/>
    </location>
    <ligand>
        <name>biotin</name>
        <dbReference type="ChEBI" id="CHEBI:57586"/>
    </ligand>
</feature>
<feature type="DNA-binding region" description="H-T-H motif" evidence="5">
    <location>
        <begin position="21"/>
        <end position="40"/>
    </location>
</feature>
<dbReference type="Gene3D" id="1.10.10.10">
    <property type="entry name" value="Winged helix-like DNA-binding domain superfamily/Winged helix DNA-binding domain"/>
    <property type="match status" value="1"/>
</dbReference>
<keyword evidence="1 5" id="KW-0436">Ligase</keyword>
<dbReference type="InterPro" id="IPR008988">
    <property type="entry name" value="Transcriptional_repressor_C"/>
</dbReference>
<feature type="binding site" evidence="5">
    <location>
        <position position="116"/>
    </location>
    <ligand>
        <name>biotin</name>
        <dbReference type="ChEBI" id="CHEBI:57586"/>
    </ligand>
</feature>
<keyword evidence="5" id="KW-0805">Transcription regulation</keyword>
<dbReference type="GO" id="GO:0003677">
    <property type="term" value="F:DNA binding"/>
    <property type="evidence" value="ECO:0007669"/>
    <property type="project" value="UniProtKB-UniRule"/>
</dbReference>
<name>A0A089LGW9_PAEBO</name>
<dbReference type="HAMAP" id="MF_00978">
    <property type="entry name" value="Bifunct_BirA"/>
    <property type="match status" value="1"/>
</dbReference>
<feature type="domain" description="BPL/LPL catalytic" evidence="6">
    <location>
        <begin position="83"/>
        <end position="259"/>
    </location>
</feature>
<dbReference type="PANTHER" id="PTHR12835:SF5">
    <property type="entry name" value="BIOTIN--PROTEIN LIGASE"/>
    <property type="match status" value="1"/>
</dbReference>
<feature type="binding site" evidence="5">
    <location>
        <begin position="120"/>
        <end position="122"/>
    </location>
    <ligand>
        <name>biotin</name>
        <dbReference type="ChEBI" id="CHEBI:57586"/>
    </ligand>
</feature>
<keyword evidence="5" id="KW-0804">Transcription</keyword>
<gene>
    <name evidence="5" type="primary">birA</name>
    <name evidence="7" type="ORF">PBOR_22085</name>
</gene>
<proteinExistence type="inferred from homology"/>
<dbReference type="Proteomes" id="UP000029518">
    <property type="component" value="Chromosome"/>
</dbReference>
<dbReference type="GO" id="GO:0005737">
    <property type="term" value="C:cytoplasm"/>
    <property type="evidence" value="ECO:0007669"/>
    <property type="project" value="TreeGrafter"/>
</dbReference>
<dbReference type="RefSeq" id="WP_042215112.1">
    <property type="nucleotide sequence ID" value="NZ_CP009285.1"/>
</dbReference>
<dbReference type="InterPro" id="IPR045864">
    <property type="entry name" value="aa-tRNA-synth_II/BPL/LPL"/>
</dbReference>
<dbReference type="PANTHER" id="PTHR12835">
    <property type="entry name" value="BIOTIN PROTEIN LIGASE"/>
    <property type="match status" value="1"/>
</dbReference>
<dbReference type="GO" id="GO:0004077">
    <property type="term" value="F:biotin--[biotin carboxyl-carrier protein] ligase activity"/>
    <property type="evidence" value="ECO:0007669"/>
    <property type="project" value="UniProtKB-UniRule"/>
</dbReference>
<dbReference type="EMBL" id="CP009285">
    <property type="protein sequence ID" value="AIQ59335.1"/>
    <property type="molecule type" value="Genomic_DNA"/>
</dbReference>
<comment type="catalytic activity">
    <reaction evidence="5">
        <text>biotin + L-lysyl-[protein] + ATP = N(6)-biotinyl-L-lysyl-[protein] + AMP + diphosphate + H(+)</text>
        <dbReference type="Rhea" id="RHEA:11756"/>
        <dbReference type="Rhea" id="RHEA-COMP:9752"/>
        <dbReference type="Rhea" id="RHEA-COMP:10505"/>
        <dbReference type="ChEBI" id="CHEBI:15378"/>
        <dbReference type="ChEBI" id="CHEBI:29969"/>
        <dbReference type="ChEBI" id="CHEBI:30616"/>
        <dbReference type="ChEBI" id="CHEBI:33019"/>
        <dbReference type="ChEBI" id="CHEBI:57586"/>
        <dbReference type="ChEBI" id="CHEBI:83144"/>
        <dbReference type="ChEBI" id="CHEBI:456215"/>
        <dbReference type="EC" id="6.3.4.15"/>
    </reaction>
</comment>
<dbReference type="GO" id="GO:0009249">
    <property type="term" value="P:protein lipoylation"/>
    <property type="evidence" value="ECO:0007669"/>
    <property type="project" value="UniProtKB-ARBA"/>
</dbReference>
<organism evidence="7 8">
    <name type="scientific">Paenibacillus borealis</name>
    <dbReference type="NCBI Taxonomy" id="160799"/>
    <lineage>
        <taxon>Bacteria</taxon>
        <taxon>Bacillati</taxon>
        <taxon>Bacillota</taxon>
        <taxon>Bacilli</taxon>
        <taxon>Bacillales</taxon>
        <taxon>Paenibacillaceae</taxon>
        <taxon>Paenibacillus</taxon>
    </lineage>
</organism>
<dbReference type="Pfam" id="PF02237">
    <property type="entry name" value="BPL_C"/>
    <property type="match status" value="1"/>
</dbReference>
<dbReference type="KEGG" id="pbd:PBOR_22085"/>
<dbReference type="PROSITE" id="PS51733">
    <property type="entry name" value="BPL_LPL_CATALYTIC"/>
    <property type="match status" value="1"/>
</dbReference>
<evidence type="ECO:0000256" key="2">
    <source>
        <dbReference type="ARBA" id="ARBA00022741"/>
    </source>
</evidence>
<evidence type="ECO:0000256" key="5">
    <source>
        <dbReference type="HAMAP-Rule" id="MF_00978"/>
    </source>
</evidence>
<accession>A0A089LGW9</accession>
<sequence length="325" mass="35229">MTVKEQILSLLGSNKGGYISGEEIAGQLSVTRSAVWKAIKSLQTDGYSIQAVTNKGYSLSPLTDILSAGAISKHLNLQGQQLRLEVYKTIPSTNEAVKILAANGEAEGKVILSEEQTAGRGRNGRPFFSPRGTGIYMSILLRPKLSAAESILLTTSAAAAVALAIESVSGKDTQIKWVNDVFMDDKKVCGILTEASMSLENGRLDYAVLGIGINVTLPAGGFPDGLGGIATSVFSESYYYDDLRCRLAAEVLNHFMEYYAHLTDRPFLSEYRRRILSLGKPVTVVKDNKQRGATAIDIDNDCRLKVRYENGDEEYLSSGEVSITI</sequence>
<dbReference type="SUPFAM" id="SSF55681">
    <property type="entry name" value="Class II aaRS and biotin synthetases"/>
    <property type="match status" value="1"/>
</dbReference>
<evidence type="ECO:0000259" key="6">
    <source>
        <dbReference type="PROSITE" id="PS51733"/>
    </source>
</evidence>
<dbReference type="NCBIfam" id="TIGR00121">
    <property type="entry name" value="birA_ligase"/>
    <property type="match status" value="1"/>
</dbReference>
<dbReference type="InterPro" id="IPR004408">
    <property type="entry name" value="Biotin_CoA_COase_ligase"/>
</dbReference>
<keyword evidence="3 5" id="KW-0067">ATP-binding</keyword>
<dbReference type="EC" id="6.3.4.15" evidence="5"/>
<evidence type="ECO:0000256" key="4">
    <source>
        <dbReference type="ARBA" id="ARBA00023267"/>
    </source>
</evidence>
<evidence type="ECO:0000313" key="7">
    <source>
        <dbReference type="EMBL" id="AIQ59335.1"/>
    </source>
</evidence>
<dbReference type="HOGENOM" id="CLU_051096_0_1_9"/>
<keyword evidence="4 5" id="KW-0092">Biotin</keyword>
<dbReference type="SUPFAM" id="SSF50037">
    <property type="entry name" value="C-terminal domain of transcriptional repressors"/>
    <property type="match status" value="1"/>
</dbReference>
<dbReference type="AlphaFoldDB" id="A0A089LGW9"/>
<dbReference type="Gene3D" id="2.30.30.100">
    <property type="match status" value="1"/>
</dbReference>
<evidence type="ECO:0000256" key="3">
    <source>
        <dbReference type="ARBA" id="ARBA00022840"/>
    </source>
</evidence>
<dbReference type="SUPFAM" id="SSF46785">
    <property type="entry name" value="Winged helix' DNA-binding domain"/>
    <property type="match status" value="1"/>
</dbReference>
<dbReference type="InterPro" id="IPR036388">
    <property type="entry name" value="WH-like_DNA-bd_sf"/>
</dbReference>
<dbReference type="Gene3D" id="3.30.930.10">
    <property type="entry name" value="Bira Bifunctional Protein, Domain 2"/>
    <property type="match status" value="1"/>
</dbReference>
<reference evidence="7" key="1">
    <citation type="submission" date="2014-08" db="EMBL/GenBank/DDBJ databases">
        <title>Comparative genomics of the Paenibacillus odorifer group.</title>
        <authorList>
            <person name="den Bakker H.C."/>
            <person name="Tsai Y.-C.Y.-C."/>
            <person name="Martin N."/>
            <person name="Korlach J."/>
            <person name="Wiedmann M."/>
        </authorList>
    </citation>
    <scope>NUCLEOTIDE SEQUENCE [LARGE SCALE GENOMIC DNA]</scope>
    <source>
        <strain evidence="7">DSM 13188</strain>
    </source>
</reference>
<keyword evidence="5" id="KW-0238">DNA-binding</keyword>
<dbReference type="Pfam" id="PF08279">
    <property type="entry name" value="HTH_11"/>
    <property type="match status" value="1"/>
</dbReference>
<dbReference type="InterPro" id="IPR013196">
    <property type="entry name" value="HTH_11"/>
</dbReference>
<dbReference type="GO" id="GO:0005524">
    <property type="term" value="F:ATP binding"/>
    <property type="evidence" value="ECO:0007669"/>
    <property type="project" value="UniProtKB-UniRule"/>
</dbReference>
<dbReference type="OrthoDB" id="9807064at2"/>
<comment type="similarity">
    <text evidence="5">Belongs to the biotin--protein ligase family.</text>
</comment>
<evidence type="ECO:0000256" key="1">
    <source>
        <dbReference type="ARBA" id="ARBA00022598"/>
    </source>
</evidence>
<keyword evidence="8" id="KW-1185">Reference proteome</keyword>
<dbReference type="GO" id="GO:0006355">
    <property type="term" value="P:regulation of DNA-templated transcription"/>
    <property type="evidence" value="ECO:0007669"/>
    <property type="project" value="UniProtKB-UniRule"/>
</dbReference>
<dbReference type="InterPro" id="IPR004143">
    <property type="entry name" value="BPL_LPL_catalytic"/>
</dbReference>
<dbReference type="CDD" id="cd16442">
    <property type="entry name" value="BPL"/>
    <property type="match status" value="1"/>
</dbReference>
<comment type="function">
    <text evidence="5">Acts both as a biotin--[acetyl-CoA-carboxylase] ligase and a repressor.</text>
</comment>
<keyword evidence="2 5" id="KW-0547">Nucleotide-binding</keyword>
<dbReference type="InterPro" id="IPR003142">
    <property type="entry name" value="BPL_C"/>
</dbReference>
<evidence type="ECO:0000313" key="8">
    <source>
        <dbReference type="Proteomes" id="UP000029518"/>
    </source>
</evidence>
<dbReference type="Pfam" id="PF03099">
    <property type="entry name" value="BPL_LplA_LipB"/>
    <property type="match status" value="1"/>
</dbReference>
<feature type="binding site" evidence="5">
    <location>
        <begin position="92"/>
        <end position="94"/>
    </location>
    <ligand>
        <name>biotin</name>
        <dbReference type="ChEBI" id="CHEBI:57586"/>
    </ligand>
</feature>